<dbReference type="InterPro" id="IPR029060">
    <property type="entry name" value="PIN-like_dom_sf"/>
</dbReference>
<evidence type="ECO:0000256" key="8">
    <source>
        <dbReference type="HAMAP-Rule" id="MF_00265"/>
    </source>
</evidence>
<gene>
    <name evidence="8" type="primary">vapC</name>
    <name evidence="10" type="ORF">GOC74_07520</name>
</gene>
<dbReference type="EMBL" id="WOYG01000001">
    <property type="protein sequence ID" value="NLV09778.1"/>
    <property type="molecule type" value="Genomic_DNA"/>
</dbReference>
<dbReference type="PANTHER" id="PTHR33653:SF1">
    <property type="entry name" value="RIBONUCLEASE VAPC2"/>
    <property type="match status" value="1"/>
</dbReference>
<evidence type="ECO:0000256" key="6">
    <source>
        <dbReference type="ARBA" id="ARBA00022842"/>
    </source>
</evidence>
<keyword evidence="2 8" id="KW-1277">Toxin-antitoxin system</keyword>
<dbReference type="SUPFAM" id="SSF88723">
    <property type="entry name" value="PIN domain-like"/>
    <property type="match status" value="1"/>
</dbReference>
<keyword evidence="4 8" id="KW-0479">Metal-binding</keyword>
<dbReference type="InterPro" id="IPR002716">
    <property type="entry name" value="PIN_dom"/>
</dbReference>
<evidence type="ECO:0000256" key="7">
    <source>
        <dbReference type="ARBA" id="ARBA00038093"/>
    </source>
</evidence>
<keyword evidence="8" id="KW-0800">Toxin</keyword>
<evidence type="ECO:0000256" key="5">
    <source>
        <dbReference type="ARBA" id="ARBA00022801"/>
    </source>
</evidence>
<dbReference type="OrthoDB" id="38049at2157"/>
<dbReference type="Pfam" id="PF01850">
    <property type="entry name" value="PIN"/>
    <property type="match status" value="1"/>
</dbReference>
<dbReference type="InterPro" id="IPR022907">
    <property type="entry name" value="VapC_family"/>
</dbReference>
<protein>
    <recommendedName>
        <fullName evidence="8">Ribonuclease VapC</fullName>
        <shortName evidence="8">RNase VapC</shortName>
        <ecNumber evidence="8">3.1.-.-</ecNumber>
    </recommendedName>
    <alternativeName>
        <fullName evidence="8">Putative toxin VapC</fullName>
    </alternativeName>
</protein>
<dbReference type="EC" id="3.1.-.-" evidence="8"/>
<evidence type="ECO:0000259" key="9">
    <source>
        <dbReference type="Pfam" id="PF01850"/>
    </source>
</evidence>
<comment type="caution">
    <text evidence="10">The sequence shown here is derived from an EMBL/GenBank/DDBJ whole genome shotgun (WGS) entry which is preliminary data.</text>
</comment>
<dbReference type="RefSeq" id="WP_170093576.1">
    <property type="nucleotide sequence ID" value="NZ_WOYG01000001.1"/>
</dbReference>
<dbReference type="GO" id="GO:0000287">
    <property type="term" value="F:magnesium ion binding"/>
    <property type="evidence" value="ECO:0007669"/>
    <property type="project" value="UniProtKB-UniRule"/>
</dbReference>
<comment type="similarity">
    <text evidence="7 8">Belongs to the PINc/VapC protein family.</text>
</comment>
<evidence type="ECO:0000256" key="1">
    <source>
        <dbReference type="ARBA" id="ARBA00001946"/>
    </source>
</evidence>
<dbReference type="GO" id="GO:0016787">
    <property type="term" value="F:hydrolase activity"/>
    <property type="evidence" value="ECO:0007669"/>
    <property type="project" value="UniProtKB-KW"/>
</dbReference>
<evidence type="ECO:0000256" key="4">
    <source>
        <dbReference type="ARBA" id="ARBA00022723"/>
    </source>
</evidence>
<dbReference type="CDD" id="cd18754">
    <property type="entry name" value="PIN_VapC4-5_FitB-like"/>
    <property type="match status" value="1"/>
</dbReference>
<comment type="cofactor">
    <cofactor evidence="1 8">
        <name>Mg(2+)</name>
        <dbReference type="ChEBI" id="CHEBI:18420"/>
    </cofactor>
</comment>
<keyword evidence="5 8" id="KW-0378">Hydrolase</keyword>
<evidence type="ECO:0000256" key="3">
    <source>
        <dbReference type="ARBA" id="ARBA00022722"/>
    </source>
</evidence>
<feature type="domain" description="PIN" evidence="9">
    <location>
        <begin position="1"/>
        <end position="115"/>
    </location>
</feature>
<proteinExistence type="inferred from homology"/>
<keyword evidence="3 8" id="KW-0540">Nuclease</keyword>
<evidence type="ECO:0000313" key="11">
    <source>
        <dbReference type="Proteomes" id="UP000608662"/>
    </source>
</evidence>
<evidence type="ECO:0000256" key="2">
    <source>
        <dbReference type="ARBA" id="ARBA00022649"/>
    </source>
</evidence>
<dbReference type="GO" id="GO:0004540">
    <property type="term" value="F:RNA nuclease activity"/>
    <property type="evidence" value="ECO:0007669"/>
    <property type="project" value="InterPro"/>
</dbReference>
<keyword evidence="6 8" id="KW-0460">Magnesium</keyword>
<sequence length="130" mass="14260">MILDTSFLIDLMNGQTDAVTKAGQLDSNPVVERIPAQVVYELYVGVGYTETPEAEVEKIQSIVDTRPVEETTPEIARLAGRLNGSLKRQGQTVSTGDILIGATARHYDEPVVTGNPTDFEPIPDLEIERY</sequence>
<reference evidence="10" key="1">
    <citation type="submission" date="2019-12" db="EMBL/GenBank/DDBJ databases">
        <title>Whole-genome sequence of Halomicrobium mukohataei pws1.</title>
        <authorList>
            <person name="Verma D.K."/>
            <person name="Gopal K."/>
            <person name="Prasad E.S."/>
        </authorList>
    </citation>
    <scope>NUCLEOTIDE SEQUENCE</scope>
    <source>
        <strain evidence="10">Pws1</strain>
    </source>
</reference>
<dbReference type="PANTHER" id="PTHR33653">
    <property type="entry name" value="RIBONUCLEASE VAPC2"/>
    <property type="match status" value="1"/>
</dbReference>
<dbReference type="Proteomes" id="UP000608662">
    <property type="component" value="Unassembled WGS sequence"/>
</dbReference>
<name>A0A847UFB3_9EURY</name>
<feature type="binding site" evidence="8">
    <location>
        <position position="97"/>
    </location>
    <ligand>
        <name>Mg(2+)</name>
        <dbReference type="ChEBI" id="CHEBI:18420"/>
    </ligand>
</feature>
<feature type="binding site" evidence="8">
    <location>
        <position position="4"/>
    </location>
    <ligand>
        <name>Mg(2+)</name>
        <dbReference type="ChEBI" id="CHEBI:18420"/>
    </ligand>
</feature>
<dbReference type="AlphaFoldDB" id="A0A847UFB3"/>
<comment type="function">
    <text evidence="8">Toxic component of a toxin-antitoxin (TA) system. An RNase.</text>
</comment>
<organism evidence="10 11">
    <name type="scientific">Halomicrobium mukohataei</name>
    <dbReference type="NCBI Taxonomy" id="57705"/>
    <lineage>
        <taxon>Archaea</taxon>
        <taxon>Methanobacteriati</taxon>
        <taxon>Methanobacteriota</taxon>
        <taxon>Stenosarchaea group</taxon>
        <taxon>Halobacteria</taxon>
        <taxon>Halobacteriales</taxon>
        <taxon>Haloarculaceae</taxon>
        <taxon>Halomicrobium</taxon>
    </lineage>
</organism>
<dbReference type="InterPro" id="IPR050556">
    <property type="entry name" value="Type_II_TA_system_RNase"/>
</dbReference>
<evidence type="ECO:0000313" key="10">
    <source>
        <dbReference type="EMBL" id="NLV09778.1"/>
    </source>
</evidence>
<accession>A0A847UFB3</accession>
<dbReference type="GO" id="GO:0090729">
    <property type="term" value="F:toxin activity"/>
    <property type="evidence" value="ECO:0007669"/>
    <property type="project" value="UniProtKB-KW"/>
</dbReference>
<dbReference type="HAMAP" id="MF_00265">
    <property type="entry name" value="VapC_Nob1"/>
    <property type="match status" value="1"/>
</dbReference>
<dbReference type="Gene3D" id="3.40.50.1010">
    <property type="entry name" value="5'-nuclease"/>
    <property type="match status" value="1"/>
</dbReference>